<accession>B9XST5</accession>
<reference evidence="2 3" key="1">
    <citation type="journal article" date="2011" name="J. Bacteriol.">
        <title>Genome sequence of 'Pedosphaera parvula' Ellin514, an aerobic Verrucomicrobial isolate from pasture soil.</title>
        <authorList>
            <person name="Kant R."/>
            <person name="van Passel M.W."/>
            <person name="Sangwan P."/>
            <person name="Palva A."/>
            <person name="Lucas S."/>
            <person name="Copeland A."/>
            <person name="Lapidus A."/>
            <person name="Glavina Del Rio T."/>
            <person name="Dalin E."/>
            <person name="Tice H."/>
            <person name="Bruce D."/>
            <person name="Goodwin L."/>
            <person name="Pitluck S."/>
            <person name="Chertkov O."/>
            <person name="Larimer F.W."/>
            <person name="Land M.L."/>
            <person name="Hauser L."/>
            <person name="Brettin T.S."/>
            <person name="Detter J.C."/>
            <person name="Han S."/>
            <person name="de Vos W.M."/>
            <person name="Janssen P.H."/>
            <person name="Smidt H."/>
        </authorList>
    </citation>
    <scope>NUCLEOTIDE SEQUENCE [LARGE SCALE GENOMIC DNA]</scope>
    <source>
        <strain evidence="2 3">Ellin514</strain>
    </source>
</reference>
<dbReference type="InterPro" id="IPR008969">
    <property type="entry name" value="CarboxyPept-like_regulatory"/>
</dbReference>
<gene>
    <name evidence="2" type="ORF">Cflav_PD6514</name>
</gene>
<dbReference type="RefSeq" id="WP_007418868.1">
    <property type="nucleotide sequence ID" value="NZ_ABOX02000086.1"/>
</dbReference>
<organism evidence="2 3">
    <name type="scientific">Pedosphaera parvula (strain Ellin514)</name>
    <dbReference type="NCBI Taxonomy" id="320771"/>
    <lineage>
        <taxon>Bacteria</taxon>
        <taxon>Pseudomonadati</taxon>
        <taxon>Verrucomicrobiota</taxon>
        <taxon>Pedosphaerae</taxon>
        <taxon>Pedosphaerales</taxon>
        <taxon>Pedosphaeraceae</taxon>
        <taxon>Pedosphaera</taxon>
    </lineage>
</organism>
<evidence type="ECO:0000256" key="1">
    <source>
        <dbReference type="SAM" id="SignalP"/>
    </source>
</evidence>
<dbReference type="Gene3D" id="2.60.40.420">
    <property type="entry name" value="Cupredoxins - blue copper proteins"/>
    <property type="match status" value="1"/>
</dbReference>
<keyword evidence="1" id="KW-0732">Signal</keyword>
<proteinExistence type="predicted"/>
<dbReference type="Proteomes" id="UP000003688">
    <property type="component" value="Unassembled WGS sequence"/>
</dbReference>
<dbReference type="Pfam" id="PF13620">
    <property type="entry name" value="CarboxypepD_reg"/>
    <property type="match status" value="1"/>
</dbReference>
<keyword evidence="3" id="KW-1185">Reference proteome</keyword>
<sequence precursor="true">MKMNPRFLILPTLLAGLSAASAADVTGTVTLKGTPPPEKENTAVTNDPNCGKLHSGPVMTQFYVVGANGGLRDAIVKIVNVTGKSTGESAAPAVIDQKGCEYVPYILAVQTNQKILIKNSDPVLHNVHPTPTASGNKETNKAQMPAGPDLTFVFPTAEDFLRFKCDVHPWMFGYVTVVDSPYFAVTDKDGNFKISNLPPGKYKIEASHRKAGKVEQEIEVKDSGAKADFTLEVKEAK</sequence>
<dbReference type="AlphaFoldDB" id="B9XST5"/>
<name>B9XST5_PEDPL</name>
<evidence type="ECO:0000313" key="2">
    <source>
        <dbReference type="EMBL" id="EEF57102.1"/>
    </source>
</evidence>
<evidence type="ECO:0008006" key="4">
    <source>
        <dbReference type="Google" id="ProtNLM"/>
    </source>
</evidence>
<protein>
    <recommendedName>
        <fullName evidence="4">Blue (Type 1) copper domain protein</fullName>
    </recommendedName>
</protein>
<feature type="chain" id="PRO_5002893214" description="Blue (Type 1) copper domain protein" evidence="1">
    <location>
        <begin position="23"/>
        <end position="237"/>
    </location>
</feature>
<dbReference type="STRING" id="320771.Cflav_PD6514"/>
<dbReference type="Gene3D" id="2.60.40.1120">
    <property type="entry name" value="Carboxypeptidase-like, regulatory domain"/>
    <property type="match status" value="1"/>
</dbReference>
<dbReference type="EMBL" id="ABOX02000086">
    <property type="protein sequence ID" value="EEF57102.1"/>
    <property type="molecule type" value="Genomic_DNA"/>
</dbReference>
<dbReference type="SUPFAM" id="SSF49503">
    <property type="entry name" value="Cupredoxins"/>
    <property type="match status" value="1"/>
</dbReference>
<dbReference type="InterPro" id="IPR008972">
    <property type="entry name" value="Cupredoxin"/>
</dbReference>
<dbReference type="SUPFAM" id="SSF49464">
    <property type="entry name" value="Carboxypeptidase regulatory domain-like"/>
    <property type="match status" value="1"/>
</dbReference>
<dbReference type="OrthoDB" id="9772097at2"/>
<comment type="caution">
    <text evidence="2">The sequence shown here is derived from an EMBL/GenBank/DDBJ whole genome shotgun (WGS) entry which is preliminary data.</text>
</comment>
<evidence type="ECO:0000313" key="3">
    <source>
        <dbReference type="Proteomes" id="UP000003688"/>
    </source>
</evidence>
<feature type="signal peptide" evidence="1">
    <location>
        <begin position="1"/>
        <end position="22"/>
    </location>
</feature>